<gene>
    <name evidence="1" type="ORF">MSG28_012466</name>
</gene>
<proteinExistence type="predicted"/>
<reference evidence="1 2" key="1">
    <citation type="journal article" date="2022" name="Genome Biol. Evol.">
        <title>The Spruce Budworm Genome: Reconstructing the Evolutionary History of Antifreeze Proteins.</title>
        <authorList>
            <person name="Beliveau C."/>
            <person name="Gagne P."/>
            <person name="Picq S."/>
            <person name="Vernygora O."/>
            <person name="Keeling C.I."/>
            <person name="Pinkney K."/>
            <person name="Doucet D."/>
            <person name="Wen F."/>
            <person name="Johnston J.S."/>
            <person name="Maaroufi H."/>
            <person name="Boyle B."/>
            <person name="Laroche J."/>
            <person name="Dewar K."/>
            <person name="Juretic N."/>
            <person name="Blackburn G."/>
            <person name="Nisole A."/>
            <person name="Brunet B."/>
            <person name="Brandao M."/>
            <person name="Lumley L."/>
            <person name="Duan J."/>
            <person name="Quan G."/>
            <person name="Lucarotti C.J."/>
            <person name="Roe A.D."/>
            <person name="Sperling F.A.H."/>
            <person name="Levesque R.C."/>
            <person name="Cusson M."/>
        </authorList>
    </citation>
    <scope>NUCLEOTIDE SEQUENCE [LARGE SCALE GENOMIC DNA]</scope>
    <source>
        <strain evidence="1">Glfc:IPQL:Cfum</strain>
    </source>
</reference>
<organism evidence="1 2">
    <name type="scientific">Choristoneura fumiferana</name>
    <name type="common">Spruce budworm moth</name>
    <name type="synonym">Archips fumiferana</name>
    <dbReference type="NCBI Taxonomy" id="7141"/>
    <lineage>
        <taxon>Eukaryota</taxon>
        <taxon>Metazoa</taxon>
        <taxon>Ecdysozoa</taxon>
        <taxon>Arthropoda</taxon>
        <taxon>Hexapoda</taxon>
        <taxon>Insecta</taxon>
        <taxon>Pterygota</taxon>
        <taxon>Neoptera</taxon>
        <taxon>Endopterygota</taxon>
        <taxon>Lepidoptera</taxon>
        <taxon>Glossata</taxon>
        <taxon>Ditrysia</taxon>
        <taxon>Tortricoidea</taxon>
        <taxon>Tortricidae</taxon>
        <taxon>Tortricinae</taxon>
        <taxon>Choristoneura</taxon>
    </lineage>
</organism>
<comment type="caution">
    <text evidence="1">The sequence shown here is derived from an EMBL/GenBank/DDBJ whole genome shotgun (WGS) entry which is preliminary data.</text>
</comment>
<dbReference type="Proteomes" id="UP001064048">
    <property type="component" value="Chromosome 21"/>
</dbReference>
<protein>
    <submittedName>
        <fullName evidence="1">Uncharacterized protein</fullName>
    </submittedName>
</protein>
<accession>A0ACC0KE94</accession>
<sequence>MTPQMLRRHRISTPLIQPNLTLGLGGGCDESFSRMVSNLSLEGGRRASLCGNMGFDEGRIILDSENGAYYAGQTVHAKLVFDLDKVKTFRGIYAKIKGFCKVHWTSSHTRRVPDGQGGYRSETYTENHESHEHEFPFTFPLPDNCPSSFEGEYGHIRYQLKVVVDRAFKFDQEKKISLRFEDSYCCCCTSSGVCETFVKLPKAGYCPGQVIPIEVKVSPDGCHESSSQTRRFIIGNVPLRGYQDDVPNPMQDQMPKQNITTVEHYQTTPHFGPVVTQPMPNASPYPAPSPFPQPQPFPGANPPYPGGIAPYPGANPPYPGASPPYPAPNQSYPGASPYPNPPAPYPGASPYPGGAQPFPSPFSNASAPGVMPPTPDTADNNDGYRLTNAGYDYLALKALTNRKVIASFGNQIGVGKESNIYIVADEDHNPLCLKLHRYFDRDVRCVREFFKKRFGYESSLYPKFSDLERDDDIDKEVACSGYRRAGDVDDDLLQVDASIQNDEKKAAIEHITHKTVSLDIRDPEEAPDLVQAPEDSVPELPEIPGVPALDKNSQKYRLAMIEKALSDVRSMRTYTSASTIAPEVVKQQVKKNLDVRQKRMERKKAIAKGEASAVTRQRRDNRETSGACGHFVLKEPMIMGHEASGVVAKVTIMPTDHHGIPIYDITGHVDIKHANQFPRQHLRLG</sequence>
<evidence type="ECO:0000313" key="1">
    <source>
        <dbReference type="EMBL" id="KAI8434432.1"/>
    </source>
</evidence>
<evidence type="ECO:0000313" key="2">
    <source>
        <dbReference type="Proteomes" id="UP001064048"/>
    </source>
</evidence>
<keyword evidence="2" id="KW-1185">Reference proteome</keyword>
<name>A0ACC0KE94_CHOFU</name>
<dbReference type="EMBL" id="CM046121">
    <property type="protein sequence ID" value="KAI8434432.1"/>
    <property type="molecule type" value="Genomic_DNA"/>
</dbReference>